<sequence length="230" mass="26469">MEPAFVLHRWPFQDSSLLVELLTQEHGRYRVVAKGARRPKSQWRAILQPFTPLYVVTQGRHELQNLRHAESRSNAYPLQGNALYSGFYLNELIQRLTSSYQSVDGLFDDYQNALDALSQRLPIEPVLREFEWRMLCHLGHAFDWCADTQGDPIAAHKHYRFNAEQGFTPLGAAMPGTYSGATLQRLAAFELTDAHLLNSMKQIMRHALAPYLGEQPLRSRELFAQMKRKD</sequence>
<dbReference type="InterPro" id="IPR042242">
    <property type="entry name" value="RecO_C"/>
</dbReference>
<accession>A0A432Y4C7</accession>
<evidence type="ECO:0000256" key="5">
    <source>
        <dbReference type="ARBA" id="ARBA00023172"/>
    </source>
</evidence>
<evidence type="ECO:0000256" key="7">
    <source>
        <dbReference type="ARBA" id="ARBA00033409"/>
    </source>
</evidence>
<evidence type="ECO:0000313" key="10">
    <source>
        <dbReference type="EMBL" id="RUO55810.1"/>
    </source>
</evidence>
<evidence type="ECO:0000256" key="4">
    <source>
        <dbReference type="ARBA" id="ARBA00022763"/>
    </source>
</evidence>
<keyword evidence="5 8" id="KW-0233">DNA recombination</keyword>
<organism evidence="10 11">
    <name type="scientific">Pseudidiomarina homiensis</name>
    <dbReference type="NCBI Taxonomy" id="364198"/>
    <lineage>
        <taxon>Bacteria</taxon>
        <taxon>Pseudomonadati</taxon>
        <taxon>Pseudomonadota</taxon>
        <taxon>Gammaproteobacteria</taxon>
        <taxon>Alteromonadales</taxon>
        <taxon>Idiomarinaceae</taxon>
        <taxon>Pseudidiomarina</taxon>
    </lineage>
</organism>
<comment type="caution">
    <text evidence="10">The sequence shown here is derived from an EMBL/GenBank/DDBJ whole genome shotgun (WGS) entry which is preliminary data.</text>
</comment>
<dbReference type="OrthoDB" id="9804792at2"/>
<dbReference type="Gene3D" id="2.40.50.140">
    <property type="entry name" value="Nucleic acid-binding proteins"/>
    <property type="match status" value="1"/>
</dbReference>
<dbReference type="GO" id="GO:0043590">
    <property type="term" value="C:bacterial nucleoid"/>
    <property type="evidence" value="ECO:0007669"/>
    <property type="project" value="TreeGrafter"/>
</dbReference>
<dbReference type="EMBL" id="PIPX01000001">
    <property type="protein sequence ID" value="RUO55810.1"/>
    <property type="molecule type" value="Genomic_DNA"/>
</dbReference>
<evidence type="ECO:0000313" key="11">
    <source>
        <dbReference type="Proteomes" id="UP000287649"/>
    </source>
</evidence>
<dbReference type="PANTHER" id="PTHR33991">
    <property type="entry name" value="DNA REPAIR PROTEIN RECO"/>
    <property type="match status" value="1"/>
</dbReference>
<evidence type="ECO:0000256" key="3">
    <source>
        <dbReference type="ARBA" id="ARBA00021310"/>
    </source>
</evidence>
<feature type="domain" description="DNA replication/recombination mediator RecO N-terminal" evidence="9">
    <location>
        <begin position="3"/>
        <end position="71"/>
    </location>
</feature>
<evidence type="ECO:0000256" key="8">
    <source>
        <dbReference type="HAMAP-Rule" id="MF_00201"/>
    </source>
</evidence>
<evidence type="ECO:0000256" key="1">
    <source>
        <dbReference type="ARBA" id="ARBA00003065"/>
    </source>
</evidence>
<gene>
    <name evidence="8 10" type="primary">recO</name>
    <name evidence="10" type="ORF">CWI70_03240</name>
</gene>
<keyword evidence="11" id="KW-1185">Reference proteome</keyword>
<dbReference type="RefSeq" id="WP_126770517.1">
    <property type="nucleotide sequence ID" value="NZ_JANQBU010000001.1"/>
</dbReference>
<name>A0A432Y4C7_9GAMM</name>
<dbReference type="SUPFAM" id="SSF57863">
    <property type="entry name" value="ArfGap/RecO-like zinc finger"/>
    <property type="match status" value="1"/>
</dbReference>
<proteinExistence type="inferred from homology"/>
<dbReference type="GO" id="GO:0006310">
    <property type="term" value="P:DNA recombination"/>
    <property type="evidence" value="ECO:0007669"/>
    <property type="project" value="UniProtKB-UniRule"/>
</dbReference>
<dbReference type="Pfam" id="PF11967">
    <property type="entry name" value="RecO_N"/>
    <property type="match status" value="1"/>
</dbReference>
<dbReference type="Proteomes" id="UP000287649">
    <property type="component" value="Unassembled WGS sequence"/>
</dbReference>
<dbReference type="HAMAP" id="MF_00201">
    <property type="entry name" value="RecO"/>
    <property type="match status" value="1"/>
</dbReference>
<protein>
    <recommendedName>
        <fullName evidence="3 8">DNA repair protein RecO</fullName>
    </recommendedName>
    <alternativeName>
        <fullName evidence="7 8">Recombination protein O</fullName>
    </alternativeName>
</protein>
<dbReference type="InterPro" id="IPR022572">
    <property type="entry name" value="DNA_rep/recomb_RecO_N"/>
</dbReference>
<dbReference type="NCBIfam" id="TIGR00613">
    <property type="entry name" value="reco"/>
    <property type="match status" value="1"/>
</dbReference>
<dbReference type="InterPro" id="IPR003717">
    <property type="entry name" value="RecO"/>
</dbReference>
<dbReference type="Pfam" id="PF02565">
    <property type="entry name" value="RecO_C"/>
    <property type="match status" value="1"/>
</dbReference>
<dbReference type="InterPro" id="IPR012340">
    <property type="entry name" value="NA-bd_OB-fold"/>
</dbReference>
<evidence type="ECO:0000256" key="6">
    <source>
        <dbReference type="ARBA" id="ARBA00023204"/>
    </source>
</evidence>
<dbReference type="Gene3D" id="1.20.1440.120">
    <property type="entry name" value="Recombination protein O, C-terminal domain"/>
    <property type="match status" value="1"/>
</dbReference>
<evidence type="ECO:0000259" key="9">
    <source>
        <dbReference type="Pfam" id="PF11967"/>
    </source>
</evidence>
<keyword evidence="4 8" id="KW-0227">DNA damage</keyword>
<keyword evidence="6 8" id="KW-0234">DNA repair</keyword>
<reference evidence="11" key="1">
    <citation type="journal article" date="2018" name="Front. Microbiol.">
        <title>Genome-Based Analysis Reveals the Taxonomy and Diversity of the Family Idiomarinaceae.</title>
        <authorList>
            <person name="Liu Y."/>
            <person name="Lai Q."/>
            <person name="Shao Z."/>
        </authorList>
    </citation>
    <scope>NUCLEOTIDE SEQUENCE [LARGE SCALE GENOMIC DNA]</scope>
    <source>
        <strain evidence="11">PO-M2</strain>
    </source>
</reference>
<dbReference type="InterPro" id="IPR037278">
    <property type="entry name" value="ARFGAP/RecO"/>
</dbReference>
<comment type="function">
    <text evidence="1 8">Involved in DNA repair and RecF pathway recombination.</text>
</comment>
<dbReference type="AlphaFoldDB" id="A0A432Y4C7"/>
<comment type="similarity">
    <text evidence="2 8">Belongs to the RecO family.</text>
</comment>
<dbReference type="PANTHER" id="PTHR33991:SF1">
    <property type="entry name" value="DNA REPAIR PROTEIN RECO"/>
    <property type="match status" value="1"/>
</dbReference>
<dbReference type="GO" id="GO:0006302">
    <property type="term" value="P:double-strand break repair"/>
    <property type="evidence" value="ECO:0007669"/>
    <property type="project" value="TreeGrafter"/>
</dbReference>
<evidence type="ECO:0000256" key="2">
    <source>
        <dbReference type="ARBA" id="ARBA00007452"/>
    </source>
</evidence>
<dbReference type="SUPFAM" id="SSF50249">
    <property type="entry name" value="Nucleic acid-binding proteins"/>
    <property type="match status" value="1"/>
</dbReference>